<accession>A0A7X9WYI6</accession>
<evidence type="ECO:0000256" key="1">
    <source>
        <dbReference type="ARBA" id="ARBA00004571"/>
    </source>
</evidence>
<feature type="short sequence motif" description="TonB C-terminal box" evidence="13">
    <location>
        <begin position="795"/>
        <end position="812"/>
    </location>
</feature>
<dbReference type="InterPro" id="IPR039426">
    <property type="entry name" value="TonB-dep_rcpt-like"/>
</dbReference>
<keyword evidence="18" id="KW-0675">Receptor</keyword>
<feature type="signal peptide" evidence="15">
    <location>
        <begin position="1"/>
        <end position="23"/>
    </location>
</feature>
<evidence type="ECO:0000256" key="14">
    <source>
        <dbReference type="RuleBase" id="RU003357"/>
    </source>
</evidence>
<evidence type="ECO:0000256" key="2">
    <source>
        <dbReference type="ARBA" id="ARBA00022448"/>
    </source>
</evidence>
<evidence type="ECO:0000256" key="11">
    <source>
        <dbReference type="ARBA" id="ARBA00023237"/>
    </source>
</evidence>
<comment type="caution">
    <text evidence="18">The sequence shown here is derived from an EMBL/GenBank/DDBJ whole genome shotgun (WGS) entry which is preliminary data.</text>
</comment>
<evidence type="ECO:0000256" key="3">
    <source>
        <dbReference type="ARBA" id="ARBA00022452"/>
    </source>
</evidence>
<evidence type="ECO:0000256" key="7">
    <source>
        <dbReference type="ARBA" id="ARBA00023004"/>
    </source>
</evidence>
<keyword evidence="19" id="KW-1185">Reference proteome</keyword>
<dbReference type="GO" id="GO:0009279">
    <property type="term" value="C:cell outer membrane"/>
    <property type="evidence" value="ECO:0007669"/>
    <property type="project" value="UniProtKB-SubCell"/>
</dbReference>
<keyword evidence="11 12" id="KW-0998">Cell outer membrane</keyword>
<evidence type="ECO:0000256" key="10">
    <source>
        <dbReference type="ARBA" id="ARBA00023136"/>
    </source>
</evidence>
<dbReference type="GO" id="GO:0006826">
    <property type="term" value="P:iron ion transport"/>
    <property type="evidence" value="ECO:0007669"/>
    <property type="project" value="UniProtKB-KW"/>
</dbReference>
<dbReference type="PANTHER" id="PTHR32552">
    <property type="entry name" value="FERRICHROME IRON RECEPTOR-RELATED"/>
    <property type="match status" value="1"/>
</dbReference>
<keyword evidence="4" id="KW-0410">Iron transport</keyword>
<feature type="chain" id="PRO_5031181280" evidence="15">
    <location>
        <begin position="24"/>
        <end position="812"/>
    </location>
</feature>
<name>A0A7X9WYI6_9SPHN</name>
<dbReference type="Proteomes" id="UP000519023">
    <property type="component" value="Unassembled WGS sequence"/>
</dbReference>
<evidence type="ECO:0000256" key="8">
    <source>
        <dbReference type="ARBA" id="ARBA00023065"/>
    </source>
</evidence>
<keyword evidence="10 12" id="KW-0472">Membrane</keyword>
<keyword evidence="5 12" id="KW-0812">Transmembrane</keyword>
<dbReference type="SUPFAM" id="SSF56935">
    <property type="entry name" value="Porins"/>
    <property type="match status" value="1"/>
</dbReference>
<dbReference type="Pfam" id="PF07715">
    <property type="entry name" value="Plug"/>
    <property type="match status" value="1"/>
</dbReference>
<dbReference type="Gene3D" id="2.40.170.20">
    <property type="entry name" value="TonB-dependent receptor, beta-barrel domain"/>
    <property type="match status" value="1"/>
</dbReference>
<feature type="domain" description="TonB-dependent receptor-like beta-barrel" evidence="16">
    <location>
        <begin position="295"/>
        <end position="775"/>
    </location>
</feature>
<keyword evidence="9 14" id="KW-0798">TonB box</keyword>
<comment type="subcellular location">
    <subcellularLocation>
        <location evidence="1 12">Cell outer membrane</location>
        <topology evidence="1 12">Multi-pass membrane protein</topology>
    </subcellularLocation>
</comment>
<dbReference type="EMBL" id="JABBFV010000017">
    <property type="protein sequence ID" value="NML12200.1"/>
    <property type="molecule type" value="Genomic_DNA"/>
</dbReference>
<keyword evidence="2 12" id="KW-0813">Transport</keyword>
<dbReference type="AlphaFoldDB" id="A0A7X9WYI6"/>
<organism evidence="18 19">
    <name type="scientific">Sphingobium psychrophilum</name>
    <dbReference type="NCBI Taxonomy" id="2728834"/>
    <lineage>
        <taxon>Bacteria</taxon>
        <taxon>Pseudomonadati</taxon>
        <taxon>Pseudomonadota</taxon>
        <taxon>Alphaproteobacteria</taxon>
        <taxon>Sphingomonadales</taxon>
        <taxon>Sphingomonadaceae</taxon>
        <taxon>Sphingobium</taxon>
    </lineage>
</organism>
<evidence type="ECO:0000256" key="6">
    <source>
        <dbReference type="ARBA" id="ARBA00022729"/>
    </source>
</evidence>
<evidence type="ECO:0000313" key="19">
    <source>
        <dbReference type="Proteomes" id="UP000519023"/>
    </source>
</evidence>
<evidence type="ECO:0000256" key="13">
    <source>
        <dbReference type="PROSITE-ProRule" id="PRU10144"/>
    </source>
</evidence>
<dbReference type="PANTHER" id="PTHR32552:SF81">
    <property type="entry name" value="TONB-DEPENDENT OUTER MEMBRANE RECEPTOR"/>
    <property type="match status" value="1"/>
</dbReference>
<sequence>MSTCLRLLALTTTALVAASPAFAQDATDPVSPAPPVASPAANAVEAGSDIVVTARRREERLQDVPVAVSAFSGAALERASVQTLADIRTITPGLTFSSEGGKDNTALTLRGLGQIPTGEVTPSVVTYFANVPLPAIGSNIPTYDIGTIQVLKGPQGTLFGRNTLGGAVLIGPESPNFEFGGYISGTYGNYDYREVQGALNVPIIDDKAALRVAGQVRRRDPLIRSINGGDGFNDVHQDSFRVSLLLTPTDWLKSTTVYDYFKADEAGSGYYLLRQNFSFTDLFAAQLGPVAGGIVGGSLDSQVAGYLAQQRNNFYGSFSDSAGNGFARRKSQGISNDTSAEFGAFTVRNIFGYRTNKSDQLVNTAALGPTTLPGVIFGSPTDVPFTIFHASALIQRQYITNELQFLGSWDKFNFIAGGFYNNDKPNGVSGSTFDAFTTPGTPASVVTAHVRNKNYALFAQGTYKLTDTLSATAGFRYSWDKVSACGGAVPGGVYVSDSDCRAVAASGALDGVGVINNKGKAPSWTLGVDWKPNSDLLLYVVSRRGYRGVNVNTPLFETPLTTGGTDPSCGFGSGQCVDLRPFQKTKEEKLTDIEFGEKLDFRVAGARGRINTAFFYSKYKGALQFLNAQTIVPATAPDNPTNASFGVNAADLTIYGAEIEAAVSPSPNLTISFNGAYTHVKVDKVTLPNIPGIAFDEGTVNKYAPSFSGTMSASWTLPFKPADGNLTVNADVFTTADFGGQYGEKLPGYDLVNARVDWKGIASSGLDLAFFVRNLTKARYFAAPDVLLRSFPVNSVAVGDPRTYGVSASYRF</sequence>
<dbReference type="PROSITE" id="PS01156">
    <property type="entry name" value="TONB_DEPENDENT_REC_2"/>
    <property type="match status" value="1"/>
</dbReference>
<comment type="similarity">
    <text evidence="12 14">Belongs to the TonB-dependent receptor family.</text>
</comment>
<dbReference type="InterPro" id="IPR010917">
    <property type="entry name" value="TonB_rcpt_CS"/>
</dbReference>
<evidence type="ECO:0000256" key="15">
    <source>
        <dbReference type="SAM" id="SignalP"/>
    </source>
</evidence>
<dbReference type="InterPro" id="IPR012910">
    <property type="entry name" value="Plug_dom"/>
</dbReference>
<feature type="domain" description="TonB-dependent receptor plug" evidence="17">
    <location>
        <begin position="61"/>
        <end position="167"/>
    </location>
</feature>
<evidence type="ECO:0000313" key="18">
    <source>
        <dbReference type="EMBL" id="NML12200.1"/>
    </source>
</evidence>
<keyword evidence="6 15" id="KW-0732">Signal</keyword>
<evidence type="ECO:0000256" key="5">
    <source>
        <dbReference type="ARBA" id="ARBA00022692"/>
    </source>
</evidence>
<protein>
    <submittedName>
        <fullName evidence="18">TonB-dependent receptor</fullName>
    </submittedName>
</protein>
<evidence type="ECO:0000256" key="9">
    <source>
        <dbReference type="ARBA" id="ARBA00023077"/>
    </source>
</evidence>
<evidence type="ECO:0000256" key="12">
    <source>
        <dbReference type="PROSITE-ProRule" id="PRU01360"/>
    </source>
</evidence>
<evidence type="ECO:0000256" key="4">
    <source>
        <dbReference type="ARBA" id="ARBA00022496"/>
    </source>
</evidence>
<keyword evidence="8" id="KW-0406">Ion transport</keyword>
<proteinExistence type="inferred from homology"/>
<keyword evidence="3 12" id="KW-1134">Transmembrane beta strand</keyword>
<keyword evidence="7" id="KW-0408">Iron</keyword>
<evidence type="ECO:0000259" key="17">
    <source>
        <dbReference type="Pfam" id="PF07715"/>
    </source>
</evidence>
<gene>
    <name evidence="18" type="ORF">HHL08_18985</name>
</gene>
<dbReference type="InterPro" id="IPR036942">
    <property type="entry name" value="Beta-barrel_TonB_sf"/>
</dbReference>
<dbReference type="PROSITE" id="PS52016">
    <property type="entry name" value="TONB_DEPENDENT_REC_3"/>
    <property type="match status" value="1"/>
</dbReference>
<reference evidence="18 19" key="1">
    <citation type="submission" date="2020-04" db="EMBL/GenBank/DDBJ databases">
        <title>Sphingobium sp. AR-3-1 isolated from Arctic soil.</title>
        <authorList>
            <person name="Dahal R.H."/>
            <person name="Chaudhary D.K."/>
        </authorList>
    </citation>
    <scope>NUCLEOTIDE SEQUENCE [LARGE SCALE GENOMIC DNA]</scope>
    <source>
        <strain evidence="18 19">AR-3-1</strain>
    </source>
</reference>
<evidence type="ECO:0000259" key="16">
    <source>
        <dbReference type="Pfam" id="PF00593"/>
    </source>
</evidence>
<dbReference type="InterPro" id="IPR000531">
    <property type="entry name" value="Beta-barrel_TonB"/>
</dbReference>
<dbReference type="Pfam" id="PF00593">
    <property type="entry name" value="TonB_dep_Rec_b-barrel"/>
    <property type="match status" value="1"/>
</dbReference>